<dbReference type="EC" id="5.6.2.4" evidence="8"/>
<dbReference type="PANTHER" id="PTHR11070">
    <property type="entry name" value="UVRD / RECB / PCRA DNA HELICASE FAMILY MEMBER"/>
    <property type="match status" value="1"/>
</dbReference>
<gene>
    <name evidence="13" type="ORF">G6N76_16385</name>
</gene>
<evidence type="ECO:0000256" key="10">
    <source>
        <dbReference type="PROSITE-ProRule" id="PRU00560"/>
    </source>
</evidence>
<dbReference type="SUPFAM" id="SSF52540">
    <property type="entry name" value="P-loop containing nucleoside triphosphate hydrolases"/>
    <property type="match status" value="1"/>
</dbReference>
<name>A0A6M1S7N7_9HYPH</name>
<reference evidence="13 14" key="1">
    <citation type="submission" date="2020-02" db="EMBL/GenBank/DDBJ databases">
        <title>Genome sequence of the type strain CCBAU10050 of Rhizobium daejeonense.</title>
        <authorList>
            <person name="Gao J."/>
            <person name="Sun J."/>
        </authorList>
    </citation>
    <scope>NUCLEOTIDE SEQUENCE [LARGE SCALE GENOMIC DNA]</scope>
    <source>
        <strain evidence="13 14">CCBAU10050</strain>
    </source>
</reference>
<proteinExistence type="inferred from homology"/>
<keyword evidence="6" id="KW-0413">Isomerase</keyword>
<dbReference type="CDD" id="cd17932">
    <property type="entry name" value="DEXQc_UvrD"/>
    <property type="match status" value="1"/>
</dbReference>
<evidence type="ECO:0000256" key="6">
    <source>
        <dbReference type="ARBA" id="ARBA00023235"/>
    </source>
</evidence>
<dbReference type="InterPro" id="IPR027417">
    <property type="entry name" value="P-loop_NTPase"/>
</dbReference>
<dbReference type="EMBL" id="JAAKZH010000005">
    <property type="protein sequence ID" value="NGO65250.1"/>
    <property type="molecule type" value="Genomic_DNA"/>
</dbReference>
<dbReference type="GO" id="GO:0005524">
    <property type="term" value="F:ATP binding"/>
    <property type="evidence" value="ECO:0007669"/>
    <property type="project" value="UniProtKB-UniRule"/>
</dbReference>
<dbReference type="InterPro" id="IPR014016">
    <property type="entry name" value="UvrD-like_ATP-bd"/>
</dbReference>
<evidence type="ECO:0000256" key="2">
    <source>
        <dbReference type="ARBA" id="ARBA00022741"/>
    </source>
</evidence>
<dbReference type="PANTHER" id="PTHR11070:SF3">
    <property type="entry name" value="DNA 3'-5' HELICASE"/>
    <property type="match status" value="1"/>
</dbReference>
<comment type="catalytic activity">
    <reaction evidence="9">
        <text>ATP + H2O = ADP + phosphate + H(+)</text>
        <dbReference type="Rhea" id="RHEA:13065"/>
        <dbReference type="ChEBI" id="CHEBI:15377"/>
        <dbReference type="ChEBI" id="CHEBI:15378"/>
        <dbReference type="ChEBI" id="CHEBI:30616"/>
        <dbReference type="ChEBI" id="CHEBI:43474"/>
        <dbReference type="ChEBI" id="CHEBI:456216"/>
        <dbReference type="EC" id="5.6.2.4"/>
    </reaction>
</comment>
<dbReference type="GO" id="GO:0043138">
    <property type="term" value="F:3'-5' DNA helicase activity"/>
    <property type="evidence" value="ECO:0007669"/>
    <property type="project" value="UniProtKB-EC"/>
</dbReference>
<dbReference type="GO" id="GO:0016787">
    <property type="term" value="F:hydrolase activity"/>
    <property type="evidence" value="ECO:0007669"/>
    <property type="project" value="UniProtKB-UniRule"/>
</dbReference>
<evidence type="ECO:0000259" key="11">
    <source>
        <dbReference type="PROSITE" id="PS51198"/>
    </source>
</evidence>
<dbReference type="InterPro" id="IPR000212">
    <property type="entry name" value="DNA_helicase_UvrD/REP"/>
</dbReference>
<sequence length="689" mass="76498">MQSTYLDALNEQQRSAVAHGIPAPEGGAGPLLIIAGAGSGKTNTLAHRVAHLLVNGADPRRILLMTFSRRAASEMAIRVERICRKVLGNEASTLTDALTWAGTFHGIGARILREYAYEIGLDPDFTIHDREDSADLMNLVRHQLGLSKLESRFPTKATCLAIYSRVVNAECPLKDALQSSFPWCSNWESQLKELFAGYVEAKQAQNVLDYDDLLLYWAHAVTDPHLAGAIGGRFDHVLVDEYQDTNRLQSTILTAMKPEGIGLTVVGDDAQSIYSFRAATIRNILDFPKQFDPPADVVTLDRNYRSTQPILTAANGVIGLARERFTKNLWSERASEARPMLVGVRDEADQARYVAEQVLAARETGTTLKQQAVLFRASNHSGPLEIELTRRNIPFVKFGGLKFLDAAHVKDLLATLRFAQNPRDKVAGFRLLQLLPGIGPQTAGKILDTSAADPEPLISLAEMPPPPRCGEEWSAFTRMLMELRSMSLGWPGEIARAREWYEPHLGRIHEDAETRLADLLQLEQIAGGYPSRERFLTELTLDPPDATSDQAGVPLRDEDYLILSTIHSAKGQEWTSVFVLNCVDGCIPSDLGVGTTDEIDEERRLLYVAMTRAKDSLHIITPQRFFTHGQNAQGDRHVYAARSRFIPAMLLQYFEKVSWPLATAGEAQAGQGERQKRIDVGARMRGLWR</sequence>
<evidence type="ECO:0000259" key="12">
    <source>
        <dbReference type="PROSITE" id="PS51217"/>
    </source>
</evidence>
<evidence type="ECO:0000313" key="13">
    <source>
        <dbReference type="EMBL" id="NGO65250.1"/>
    </source>
</evidence>
<evidence type="ECO:0000256" key="4">
    <source>
        <dbReference type="ARBA" id="ARBA00022806"/>
    </source>
</evidence>
<dbReference type="Gene3D" id="1.10.486.10">
    <property type="entry name" value="PCRA, domain 4"/>
    <property type="match status" value="1"/>
</dbReference>
<dbReference type="GO" id="GO:0003677">
    <property type="term" value="F:DNA binding"/>
    <property type="evidence" value="ECO:0007669"/>
    <property type="project" value="InterPro"/>
</dbReference>
<keyword evidence="5 10" id="KW-0067">ATP-binding</keyword>
<evidence type="ECO:0000256" key="8">
    <source>
        <dbReference type="ARBA" id="ARBA00034808"/>
    </source>
</evidence>
<evidence type="ECO:0000256" key="3">
    <source>
        <dbReference type="ARBA" id="ARBA00022801"/>
    </source>
</evidence>
<dbReference type="Pfam" id="PF00580">
    <property type="entry name" value="UvrD-helicase"/>
    <property type="match status" value="1"/>
</dbReference>
<accession>A0A6M1S7N7</accession>
<protein>
    <recommendedName>
        <fullName evidence="8">DNA 3'-5' helicase</fullName>
        <ecNumber evidence="8">5.6.2.4</ecNumber>
    </recommendedName>
</protein>
<feature type="binding site" evidence="10">
    <location>
        <begin position="35"/>
        <end position="42"/>
    </location>
    <ligand>
        <name>ATP</name>
        <dbReference type="ChEBI" id="CHEBI:30616"/>
    </ligand>
</feature>
<keyword evidence="14" id="KW-1185">Reference proteome</keyword>
<dbReference type="GO" id="GO:0005829">
    <property type="term" value="C:cytosol"/>
    <property type="evidence" value="ECO:0007669"/>
    <property type="project" value="TreeGrafter"/>
</dbReference>
<feature type="domain" description="UvrD-like helicase ATP-binding" evidence="11">
    <location>
        <begin position="14"/>
        <end position="307"/>
    </location>
</feature>
<comment type="caution">
    <text evidence="13">The sequence shown here is derived from an EMBL/GenBank/DDBJ whole genome shotgun (WGS) entry which is preliminary data.</text>
</comment>
<dbReference type="Gene3D" id="3.40.50.300">
    <property type="entry name" value="P-loop containing nucleotide triphosphate hydrolases"/>
    <property type="match status" value="2"/>
</dbReference>
<dbReference type="Gene3D" id="1.10.10.160">
    <property type="match status" value="1"/>
</dbReference>
<evidence type="ECO:0000313" key="14">
    <source>
        <dbReference type="Proteomes" id="UP000477849"/>
    </source>
</evidence>
<feature type="domain" description="UvrD-like helicase C-terminal" evidence="12">
    <location>
        <begin position="308"/>
        <end position="571"/>
    </location>
</feature>
<dbReference type="PROSITE" id="PS51217">
    <property type="entry name" value="UVRD_HELICASE_CTER"/>
    <property type="match status" value="1"/>
</dbReference>
<evidence type="ECO:0000256" key="9">
    <source>
        <dbReference type="ARBA" id="ARBA00048988"/>
    </source>
</evidence>
<dbReference type="AlphaFoldDB" id="A0A6M1S7N7"/>
<organism evidence="13 14">
    <name type="scientific">Rhizobium daejeonense</name>
    <dbReference type="NCBI Taxonomy" id="240521"/>
    <lineage>
        <taxon>Bacteria</taxon>
        <taxon>Pseudomonadati</taxon>
        <taxon>Pseudomonadota</taxon>
        <taxon>Alphaproteobacteria</taxon>
        <taxon>Hyphomicrobiales</taxon>
        <taxon>Rhizobiaceae</taxon>
        <taxon>Rhizobium/Agrobacterium group</taxon>
        <taxon>Rhizobium</taxon>
    </lineage>
</organism>
<dbReference type="Pfam" id="PF13361">
    <property type="entry name" value="UvrD_C"/>
    <property type="match status" value="2"/>
</dbReference>
<keyword evidence="4 10" id="KW-0347">Helicase</keyword>
<evidence type="ECO:0000256" key="5">
    <source>
        <dbReference type="ARBA" id="ARBA00022840"/>
    </source>
</evidence>
<comment type="catalytic activity">
    <reaction evidence="7">
        <text>Couples ATP hydrolysis with the unwinding of duplex DNA by translocating in the 3'-5' direction.</text>
        <dbReference type="EC" id="5.6.2.4"/>
    </reaction>
</comment>
<comment type="similarity">
    <text evidence="1">Belongs to the helicase family. UvrD subfamily.</text>
</comment>
<evidence type="ECO:0000256" key="7">
    <source>
        <dbReference type="ARBA" id="ARBA00034617"/>
    </source>
</evidence>
<dbReference type="PROSITE" id="PS51198">
    <property type="entry name" value="UVRD_HELICASE_ATP_BIND"/>
    <property type="match status" value="1"/>
</dbReference>
<keyword evidence="2 10" id="KW-0547">Nucleotide-binding</keyword>
<evidence type="ECO:0000256" key="1">
    <source>
        <dbReference type="ARBA" id="ARBA00009922"/>
    </source>
</evidence>
<dbReference type="Proteomes" id="UP000477849">
    <property type="component" value="Unassembled WGS sequence"/>
</dbReference>
<dbReference type="InterPro" id="IPR014017">
    <property type="entry name" value="DNA_helicase_UvrD-like_C"/>
</dbReference>
<dbReference type="GO" id="GO:0000725">
    <property type="term" value="P:recombinational repair"/>
    <property type="evidence" value="ECO:0007669"/>
    <property type="project" value="TreeGrafter"/>
</dbReference>
<dbReference type="InterPro" id="IPR013986">
    <property type="entry name" value="DExx_box_DNA_helicase_dom_sf"/>
</dbReference>
<keyword evidence="3 10" id="KW-0378">Hydrolase</keyword>